<dbReference type="InterPro" id="IPR036250">
    <property type="entry name" value="AcylCo_DH-like_C"/>
</dbReference>
<comment type="cofactor">
    <cofactor evidence="1">
        <name>FAD</name>
        <dbReference type="ChEBI" id="CHEBI:57692"/>
    </cofactor>
</comment>
<keyword evidence="5 8" id="KW-0560">Oxidoreductase</keyword>
<comment type="caution">
    <text evidence="8">The sequence shown here is derived from an EMBL/GenBank/DDBJ whole genome shotgun (WGS) entry which is preliminary data.</text>
</comment>
<feature type="domain" description="Acyl-CoA dehydrogenase/oxidase N-terminal" evidence="7">
    <location>
        <begin position="9"/>
        <end position="113"/>
    </location>
</feature>
<evidence type="ECO:0000256" key="5">
    <source>
        <dbReference type="ARBA" id="ARBA00023002"/>
    </source>
</evidence>
<dbReference type="EMBL" id="JBHSXX010000001">
    <property type="protein sequence ID" value="MFC6866597.1"/>
    <property type="molecule type" value="Genomic_DNA"/>
</dbReference>
<dbReference type="SUPFAM" id="SSF47203">
    <property type="entry name" value="Acyl-CoA dehydrogenase C-terminal domain-like"/>
    <property type="match status" value="1"/>
</dbReference>
<evidence type="ECO:0000256" key="3">
    <source>
        <dbReference type="ARBA" id="ARBA00022630"/>
    </source>
</evidence>
<evidence type="ECO:0000256" key="1">
    <source>
        <dbReference type="ARBA" id="ARBA00001974"/>
    </source>
</evidence>
<sequence length="359" mass="37701">MDFSLTEAQHDLAGLARRVLTDWAERHPDRDLGGFDPDLWRSMATAGLLDAALPAETGGGGFGLLEQCSLLIEIGRTAAPVPYLSSVTAASALAGFGTPAHIERWILPVSRGEATLAVALADEGAPAPFTLRPSGDSWLVSGTQTAVLDGVHAGAFLCEVAADDGDALVVVPADAHGVTVSAQRTVNGDDAALVELQDVAVAADDVLSEPDATTSTRQHAIVRLCALQLGIVERALELTGEYTRQREQFDKPIGSFQAVRQRLADAYIDVEAVRLTLWQAAWRLAEGLPAGEQVATAKFWAADAGHRVAHTAVHLHGGVGIDTDAPPHRYFAAAKRAEFALGGATSQLRTLGSLLAAET</sequence>
<evidence type="ECO:0000259" key="6">
    <source>
        <dbReference type="Pfam" id="PF00441"/>
    </source>
</evidence>
<dbReference type="Pfam" id="PF02771">
    <property type="entry name" value="Acyl-CoA_dh_N"/>
    <property type="match status" value="1"/>
</dbReference>
<dbReference type="Gene3D" id="1.10.540.10">
    <property type="entry name" value="Acyl-CoA dehydrogenase/oxidase, N-terminal domain"/>
    <property type="match status" value="1"/>
</dbReference>
<dbReference type="Pfam" id="PF00441">
    <property type="entry name" value="Acyl-CoA_dh_1"/>
    <property type="match status" value="1"/>
</dbReference>
<evidence type="ECO:0000313" key="9">
    <source>
        <dbReference type="Proteomes" id="UP001596337"/>
    </source>
</evidence>
<reference evidence="9" key="1">
    <citation type="journal article" date="2019" name="Int. J. Syst. Evol. Microbiol.">
        <title>The Global Catalogue of Microorganisms (GCM) 10K type strain sequencing project: providing services to taxonomists for standard genome sequencing and annotation.</title>
        <authorList>
            <consortium name="The Broad Institute Genomics Platform"/>
            <consortium name="The Broad Institute Genome Sequencing Center for Infectious Disease"/>
            <person name="Wu L."/>
            <person name="Ma J."/>
        </authorList>
    </citation>
    <scope>NUCLEOTIDE SEQUENCE [LARGE SCALE GENOMIC DNA]</scope>
    <source>
        <strain evidence="9">KCTC 32255</strain>
    </source>
</reference>
<dbReference type="GO" id="GO:0016491">
    <property type="term" value="F:oxidoreductase activity"/>
    <property type="evidence" value="ECO:0007669"/>
    <property type="project" value="UniProtKB-KW"/>
</dbReference>
<comment type="similarity">
    <text evidence="2">Belongs to the acyl-CoA dehydrogenase family.</text>
</comment>
<dbReference type="InterPro" id="IPR009075">
    <property type="entry name" value="AcylCo_DH/oxidase_C"/>
</dbReference>
<organism evidence="8 9">
    <name type="scientific">Haloechinothrix salitolerans</name>
    <dbReference type="NCBI Taxonomy" id="926830"/>
    <lineage>
        <taxon>Bacteria</taxon>
        <taxon>Bacillati</taxon>
        <taxon>Actinomycetota</taxon>
        <taxon>Actinomycetes</taxon>
        <taxon>Pseudonocardiales</taxon>
        <taxon>Pseudonocardiaceae</taxon>
        <taxon>Haloechinothrix</taxon>
    </lineage>
</organism>
<evidence type="ECO:0000256" key="4">
    <source>
        <dbReference type="ARBA" id="ARBA00022827"/>
    </source>
</evidence>
<dbReference type="Proteomes" id="UP001596337">
    <property type="component" value="Unassembled WGS sequence"/>
</dbReference>
<name>A0ABW2BWH3_9PSEU</name>
<dbReference type="InterPro" id="IPR046373">
    <property type="entry name" value="Acyl-CoA_Oxase/DH_mid-dom_sf"/>
</dbReference>
<evidence type="ECO:0000256" key="2">
    <source>
        <dbReference type="ARBA" id="ARBA00009347"/>
    </source>
</evidence>
<gene>
    <name evidence="8" type="ORF">ACFQGD_05510</name>
</gene>
<dbReference type="InterPro" id="IPR037069">
    <property type="entry name" value="AcylCoA_DH/ox_N_sf"/>
</dbReference>
<dbReference type="PANTHER" id="PTHR43884">
    <property type="entry name" value="ACYL-COA DEHYDROGENASE"/>
    <property type="match status" value="1"/>
</dbReference>
<dbReference type="Gene3D" id="1.20.140.10">
    <property type="entry name" value="Butyryl-CoA Dehydrogenase, subunit A, domain 3"/>
    <property type="match status" value="1"/>
</dbReference>
<dbReference type="SUPFAM" id="SSF56645">
    <property type="entry name" value="Acyl-CoA dehydrogenase NM domain-like"/>
    <property type="match status" value="1"/>
</dbReference>
<dbReference type="InterPro" id="IPR009100">
    <property type="entry name" value="AcylCoA_DH/oxidase_NM_dom_sf"/>
</dbReference>
<dbReference type="PANTHER" id="PTHR43884:SF20">
    <property type="entry name" value="ACYL-COA DEHYDROGENASE FADE28"/>
    <property type="match status" value="1"/>
</dbReference>
<feature type="domain" description="Acyl-CoA dehydrogenase/oxidase C-terminal" evidence="6">
    <location>
        <begin position="223"/>
        <end position="351"/>
    </location>
</feature>
<dbReference type="CDD" id="cd00567">
    <property type="entry name" value="ACAD"/>
    <property type="match status" value="1"/>
</dbReference>
<dbReference type="EC" id="1.-.-.-" evidence="8"/>
<protein>
    <submittedName>
        <fullName evidence="8">Acyl-CoA dehydrogenase family protein</fullName>
        <ecNumber evidence="8">1.-.-.-</ecNumber>
    </submittedName>
</protein>
<evidence type="ECO:0000259" key="7">
    <source>
        <dbReference type="Pfam" id="PF02771"/>
    </source>
</evidence>
<keyword evidence="9" id="KW-1185">Reference proteome</keyword>
<evidence type="ECO:0000313" key="8">
    <source>
        <dbReference type="EMBL" id="MFC6866597.1"/>
    </source>
</evidence>
<dbReference type="InterPro" id="IPR013786">
    <property type="entry name" value="AcylCoA_DH/ox_N"/>
</dbReference>
<keyword evidence="4" id="KW-0274">FAD</keyword>
<keyword evidence="3" id="KW-0285">Flavoprotein</keyword>
<proteinExistence type="inferred from homology"/>
<dbReference type="Gene3D" id="2.40.110.10">
    <property type="entry name" value="Butyryl-CoA Dehydrogenase, subunit A, domain 2"/>
    <property type="match status" value="1"/>
</dbReference>
<dbReference type="RefSeq" id="WP_345395836.1">
    <property type="nucleotide sequence ID" value="NZ_BAABLA010000024.1"/>
</dbReference>
<accession>A0ABW2BWH3</accession>